<keyword evidence="3" id="KW-0804">Transcription</keyword>
<dbReference type="SUPFAM" id="SSF46689">
    <property type="entry name" value="Homeodomain-like"/>
    <property type="match status" value="2"/>
</dbReference>
<reference evidence="7" key="1">
    <citation type="journal article" date="2019" name="Int. J. Syst. Evol. Microbiol.">
        <title>The Global Catalogue of Microorganisms (GCM) 10K type strain sequencing project: providing services to taxonomists for standard genome sequencing and annotation.</title>
        <authorList>
            <consortium name="The Broad Institute Genomics Platform"/>
            <consortium name="The Broad Institute Genome Sequencing Center for Infectious Disease"/>
            <person name="Wu L."/>
            <person name="Ma J."/>
        </authorList>
    </citation>
    <scope>NUCLEOTIDE SEQUENCE [LARGE SCALE GENOMIC DNA]</scope>
    <source>
        <strain evidence="7">JCM 17656</strain>
    </source>
</reference>
<dbReference type="InterPro" id="IPR018060">
    <property type="entry name" value="HTH_AraC"/>
</dbReference>
<dbReference type="PROSITE" id="PS01124">
    <property type="entry name" value="HTH_ARAC_FAMILY_2"/>
    <property type="match status" value="1"/>
</dbReference>
<evidence type="ECO:0000256" key="3">
    <source>
        <dbReference type="ARBA" id="ARBA00023163"/>
    </source>
</evidence>
<dbReference type="PANTHER" id="PTHR46796">
    <property type="entry name" value="HTH-TYPE TRANSCRIPTIONAL ACTIVATOR RHAS-RELATED"/>
    <property type="match status" value="1"/>
</dbReference>
<keyword evidence="1" id="KW-0805">Transcription regulation</keyword>
<evidence type="ECO:0000259" key="5">
    <source>
        <dbReference type="PROSITE" id="PS01124"/>
    </source>
</evidence>
<evidence type="ECO:0000256" key="1">
    <source>
        <dbReference type="ARBA" id="ARBA00023015"/>
    </source>
</evidence>
<dbReference type="Proteomes" id="UP001500707">
    <property type="component" value="Unassembled WGS sequence"/>
</dbReference>
<protein>
    <recommendedName>
        <fullName evidence="5">HTH araC/xylS-type domain-containing protein</fullName>
    </recommendedName>
</protein>
<dbReference type="Gene3D" id="1.10.10.60">
    <property type="entry name" value="Homeodomain-like"/>
    <property type="match status" value="1"/>
</dbReference>
<dbReference type="Pfam" id="PF12833">
    <property type="entry name" value="HTH_18"/>
    <property type="match status" value="1"/>
</dbReference>
<evidence type="ECO:0000256" key="4">
    <source>
        <dbReference type="SAM" id="MobiDB-lite"/>
    </source>
</evidence>
<evidence type="ECO:0000313" key="6">
    <source>
        <dbReference type="EMBL" id="GAA3543740.1"/>
    </source>
</evidence>
<keyword evidence="7" id="KW-1185">Reference proteome</keyword>
<gene>
    <name evidence="6" type="ORF">GCM10022295_27080</name>
</gene>
<keyword evidence="2" id="KW-0238">DNA-binding</keyword>
<dbReference type="PANTHER" id="PTHR46796:SF6">
    <property type="entry name" value="ARAC SUBFAMILY"/>
    <property type="match status" value="1"/>
</dbReference>
<dbReference type="InterPro" id="IPR009057">
    <property type="entry name" value="Homeodomain-like_sf"/>
</dbReference>
<comment type="caution">
    <text evidence="6">The sequence shown here is derived from an EMBL/GenBank/DDBJ whole genome shotgun (WGS) entry which is preliminary data.</text>
</comment>
<feature type="region of interest" description="Disordered" evidence="4">
    <location>
        <begin position="1"/>
        <end position="24"/>
    </location>
</feature>
<accession>A0ABP6W1B9</accession>
<dbReference type="EMBL" id="BAABCE010000005">
    <property type="protein sequence ID" value="GAA3543740.1"/>
    <property type="molecule type" value="Genomic_DNA"/>
</dbReference>
<feature type="domain" description="HTH araC/xylS-type" evidence="5">
    <location>
        <begin position="193"/>
        <end position="291"/>
    </location>
</feature>
<dbReference type="RefSeq" id="WP_346181810.1">
    <property type="nucleotide sequence ID" value="NZ_BAABCE010000005.1"/>
</dbReference>
<organism evidence="6 7">
    <name type="scientific">Streptomyces osmaniensis</name>
    <dbReference type="NCBI Taxonomy" id="593134"/>
    <lineage>
        <taxon>Bacteria</taxon>
        <taxon>Bacillati</taxon>
        <taxon>Actinomycetota</taxon>
        <taxon>Actinomycetes</taxon>
        <taxon>Kitasatosporales</taxon>
        <taxon>Streptomycetaceae</taxon>
        <taxon>Streptomyces</taxon>
    </lineage>
</organism>
<evidence type="ECO:0000313" key="7">
    <source>
        <dbReference type="Proteomes" id="UP001500707"/>
    </source>
</evidence>
<sequence length="308" mass="33556">MSSSTTSLIKPRLVHLSGSGPDLDHAVVERGRELADGKRPSAQPPIGPSSHVLVVHTGTSTNLRWSADGRARRERFHRGQSLINPAGWASRPRWEDDVELMLVAFDPAWLEKLADEGGFRGTLEIAPDYHRNDPFLAMMVERLVLEYEQKGPADTLYAQSLVQAVAAHVIKTTASRGAGLAPAPSGLPPRVLAQVTDYIHTHLAERVALDDLARVAGVSPSHFTRVFRTSTGQSPHQYVLGQRLEQARRALLSSDTAIADIADACGFADQSHLTRTMRRHLGLTPSTLRTDRTQAATTGNDDTLAFEA</sequence>
<dbReference type="InterPro" id="IPR050204">
    <property type="entry name" value="AraC_XylS_family_regulators"/>
</dbReference>
<name>A0ABP6W1B9_9ACTN</name>
<dbReference type="SMART" id="SM00342">
    <property type="entry name" value="HTH_ARAC"/>
    <property type="match status" value="1"/>
</dbReference>
<evidence type="ECO:0000256" key="2">
    <source>
        <dbReference type="ARBA" id="ARBA00023125"/>
    </source>
</evidence>
<proteinExistence type="predicted"/>